<sequence length="145" mass="15632">MSQGHLFLSHRGLRWTDTLPTPPAGTSALIESVGRTAVPRCVPVIGWGGETDAGWRDWHKEAQERKVCLQCVLSAEPVRAAPQGGFKADDIGWGGGNGCGFERLAQGSSGAEYPRVAPQCGCTAEPVRFVPRWLYGRCHRETDAG</sequence>
<evidence type="ECO:0000313" key="1">
    <source>
        <dbReference type="EMBL" id="CAH1240958.1"/>
    </source>
</evidence>
<organism evidence="1 2">
    <name type="scientific">Branchiostoma lanceolatum</name>
    <name type="common">Common lancelet</name>
    <name type="synonym">Amphioxus lanceolatum</name>
    <dbReference type="NCBI Taxonomy" id="7740"/>
    <lineage>
        <taxon>Eukaryota</taxon>
        <taxon>Metazoa</taxon>
        <taxon>Chordata</taxon>
        <taxon>Cephalochordata</taxon>
        <taxon>Leptocardii</taxon>
        <taxon>Amphioxiformes</taxon>
        <taxon>Branchiostomatidae</taxon>
        <taxon>Branchiostoma</taxon>
    </lineage>
</organism>
<gene>
    <name evidence="1" type="primary">Hypp6261</name>
    <name evidence="1" type="ORF">BLAG_LOCUS4771</name>
</gene>
<evidence type="ECO:0000313" key="2">
    <source>
        <dbReference type="Proteomes" id="UP000838412"/>
    </source>
</evidence>
<dbReference type="Proteomes" id="UP000838412">
    <property type="component" value="Chromosome 12"/>
</dbReference>
<dbReference type="AlphaFoldDB" id="A0A8J9YSF2"/>
<reference evidence="1" key="1">
    <citation type="submission" date="2022-01" db="EMBL/GenBank/DDBJ databases">
        <authorList>
            <person name="Braso-Vives M."/>
        </authorList>
    </citation>
    <scope>NUCLEOTIDE SEQUENCE</scope>
</reference>
<proteinExistence type="predicted"/>
<protein>
    <submittedName>
        <fullName evidence="1">Hypp6261 protein</fullName>
    </submittedName>
</protein>
<name>A0A8J9YSF2_BRALA</name>
<keyword evidence="2" id="KW-1185">Reference proteome</keyword>
<accession>A0A8J9YSF2</accession>
<dbReference type="EMBL" id="OV696697">
    <property type="protein sequence ID" value="CAH1240958.1"/>
    <property type="molecule type" value="Genomic_DNA"/>
</dbReference>